<feature type="coiled-coil region" evidence="1">
    <location>
        <begin position="285"/>
        <end position="312"/>
    </location>
</feature>
<keyword evidence="1" id="KW-0175">Coiled coil</keyword>
<dbReference type="AlphaFoldDB" id="A0A811LQL4"/>
<dbReference type="OrthoDB" id="5789975at2759"/>
<dbReference type="EMBL" id="CAJFCW020000006">
    <property type="protein sequence ID" value="CAG9126467.1"/>
    <property type="molecule type" value="Genomic_DNA"/>
</dbReference>
<evidence type="ECO:0000313" key="3">
    <source>
        <dbReference type="Proteomes" id="UP000614601"/>
    </source>
</evidence>
<evidence type="ECO:0000313" key="2">
    <source>
        <dbReference type="EMBL" id="CAD5229358.1"/>
    </source>
</evidence>
<dbReference type="Proteomes" id="UP000614601">
    <property type="component" value="Unassembled WGS sequence"/>
</dbReference>
<dbReference type="Proteomes" id="UP000783686">
    <property type="component" value="Unassembled WGS sequence"/>
</dbReference>
<protein>
    <submittedName>
        <fullName evidence="2">Uncharacterized protein</fullName>
    </submittedName>
</protein>
<reference evidence="2" key="1">
    <citation type="submission" date="2020-09" db="EMBL/GenBank/DDBJ databases">
        <authorList>
            <person name="Kikuchi T."/>
        </authorList>
    </citation>
    <scope>NUCLEOTIDE SEQUENCE</scope>
    <source>
        <strain evidence="2">SH1</strain>
    </source>
</reference>
<dbReference type="EMBL" id="CAJFDH010000006">
    <property type="protein sequence ID" value="CAD5229358.1"/>
    <property type="molecule type" value="Genomic_DNA"/>
</dbReference>
<comment type="caution">
    <text evidence="2">The sequence shown here is derived from an EMBL/GenBank/DDBJ whole genome shotgun (WGS) entry which is preliminary data.</text>
</comment>
<keyword evidence="3" id="KW-1185">Reference proteome</keyword>
<gene>
    <name evidence="2" type="ORF">BOKJ2_LOCUS13417</name>
</gene>
<name>A0A811LQL4_9BILA</name>
<sequence length="470" mass="55923">MRYGKIYYYDRLGNKVDDHEPVIKNEIRHFSVNSPKISKVLAGIPFDENKVFPDLDKAESMDGLNMQELISFDRPALPVDLDDIAFPQTDNDHGGYPADPKPVFSPLNDLKSPDDDRKQFAKELDHLSENLSKLKSANELAEQFKTSQLEKEFGADDLCDDCIRSLTRHGQRPHRHGADSALMGDNEQEWQRKLRNHVDKVNDQLFHDQRRRELLPMNVLPPFAYRPDEDQEVIRKQKEKYRIELEQDIEKKERAKVDDFEKGQRYSNVLNTADAQAYYDDKRNLKQVQEANERYDQEFNRRQAELRAKRERYDEEQGEWWEDRAKQGEMKLERDKQHYMDQLRRNEFLQQNIQNLQDFEDRFKDQKEAQRAQRYPHQADVRAKVEIQSELTRPEAARRARVNLESVWDQWAEAHQRNDRRKRVLQEHGRKSAVDNRVIFDTAGPSHSHHHHTPHVKCCRRCHRPMQIIN</sequence>
<evidence type="ECO:0000256" key="1">
    <source>
        <dbReference type="SAM" id="Coils"/>
    </source>
</evidence>
<organism evidence="2 3">
    <name type="scientific">Bursaphelenchus okinawaensis</name>
    <dbReference type="NCBI Taxonomy" id="465554"/>
    <lineage>
        <taxon>Eukaryota</taxon>
        <taxon>Metazoa</taxon>
        <taxon>Ecdysozoa</taxon>
        <taxon>Nematoda</taxon>
        <taxon>Chromadorea</taxon>
        <taxon>Rhabditida</taxon>
        <taxon>Tylenchina</taxon>
        <taxon>Tylenchomorpha</taxon>
        <taxon>Aphelenchoidea</taxon>
        <taxon>Aphelenchoididae</taxon>
        <taxon>Bursaphelenchus</taxon>
    </lineage>
</organism>
<accession>A0A811LQL4</accession>
<proteinExistence type="predicted"/>